<comment type="caution">
    <text evidence="1">The sequence shown here is derived from an EMBL/GenBank/DDBJ whole genome shotgun (WGS) entry which is preliminary data.</text>
</comment>
<dbReference type="Proteomes" id="UP001159428">
    <property type="component" value="Unassembled WGS sequence"/>
</dbReference>
<dbReference type="AlphaFoldDB" id="A0AAU9WG79"/>
<gene>
    <name evidence="1" type="ORF">PMEA_00005446</name>
</gene>
<proteinExistence type="predicted"/>
<name>A0AAU9WG79_9CNID</name>
<evidence type="ECO:0000313" key="2">
    <source>
        <dbReference type="Proteomes" id="UP001159428"/>
    </source>
</evidence>
<dbReference type="EMBL" id="CALNXJ010000014">
    <property type="protein sequence ID" value="CAH3113752.1"/>
    <property type="molecule type" value="Genomic_DNA"/>
</dbReference>
<protein>
    <submittedName>
        <fullName evidence="1">Uncharacterized protein</fullName>
    </submittedName>
</protein>
<keyword evidence="2" id="KW-1185">Reference proteome</keyword>
<evidence type="ECO:0000313" key="1">
    <source>
        <dbReference type="EMBL" id="CAH3113752.1"/>
    </source>
</evidence>
<organism evidence="1 2">
    <name type="scientific">Pocillopora meandrina</name>
    <dbReference type="NCBI Taxonomy" id="46732"/>
    <lineage>
        <taxon>Eukaryota</taxon>
        <taxon>Metazoa</taxon>
        <taxon>Cnidaria</taxon>
        <taxon>Anthozoa</taxon>
        <taxon>Hexacorallia</taxon>
        <taxon>Scleractinia</taxon>
        <taxon>Astrocoeniina</taxon>
        <taxon>Pocilloporidae</taxon>
        <taxon>Pocillopora</taxon>
    </lineage>
</organism>
<feature type="non-terminal residue" evidence="1">
    <location>
        <position position="1"/>
    </location>
</feature>
<sequence length="159" mass="18685">LFPASTLHLVYQALVKPHFDYCDIVWGNCGKTLQDKLQKLQNRAARVLTFSNYDADATELLEFLRWKNLTRQQEIHKATMMFRCLHGLAPEYLCSKFTWRDSAYDLRDSENKLNVPLPRINYYRKSFSYNGATLWNSLPCDIRNTESLGVFKRKINDIL</sequence>
<reference evidence="1 2" key="1">
    <citation type="submission" date="2022-05" db="EMBL/GenBank/DDBJ databases">
        <authorList>
            <consortium name="Genoscope - CEA"/>
            <person name="William W."/>
        </authorList>
    </citation>
    <scope>NUCLEOTIDE SEQUENCE [LARGE SCALE GENOMIC DNA]</scope>
</reference>
<accession>A0AAU9WG79</accession>